<keyword evidence="3" id="KW-1185">Reference proteome</keyword>
<organism evidence="2 3">
    <name type="scientific">Magallana gigas</name>
    <name type="common">Pacific oyster</name>
    <name type="synonym">Crassostrea gigas</name>
    <dbReference type="NCBI Taxonomy" id="29159"/>
    <lineage>
        <taxon>Eukaryota</taxon>
        <taxon>Metazoa</taxon>
        <taxon>Spiralia</taxon>
        <taxon>Lophotrochozoa</taxon>
        <taxon>Mollusca</taxon>
        <taxon>Bivalvia</taxon>
        <taxon>Autobranchia</taxon>
        <taxon>Pteriomorphia</taxon>
        <taxon>Ostreida</taxon>
        <taxon>Ostreoidea</taxon>
        <taxon>Ostreidae</taxon>
        <taxon>Magallana</taxon>
    </lineage>
</organism>
<feature type="compositionally biased region" description="Acidic residues" evidence="1">
    <location>
        <begin position="212"/>
        <end position="229"/>
    </location>
</feature>
<sequence length="235" mass="27426">MEEFLSNIKLDPAEYIVPLFEKPPGNRMDWMKSDASRATWSFYIKPEQAKNDKFKAMRLLLSEYCHKFCLVENGVIHNINGEFQLKKPMNIKGLTDLLGPNIYINGGPKELTTENWSMAAKFDQKDYFNISFTDETKGTISKFNIGNKPKPVVCRLKQRSRATAGEMSSDKPKKEEEKPQPEERKPQTEEKMEDKMETEVKMEDKMETEVKMEEDEAEIHMEENEEEVISEFHIK</sequence>
<feature type="region of interest" description="Disordered" evidence="1">
    <location>
        <begin position="159"/>
        <end position="235"/>
    </location>
</feature>
<reference evidence="2" key="1">
    <citation type="submission" date="2022-08" db="UniProtKB">
        <authorList>
            <consortium name="EnsemblMetazoa"/>
        </authorList>
    </citation>
    <scope>IDENTIFICATION</scope>
    <source>
        <strain evidence="2">05x7-T-G4-1.051#20</strain>
    </source>
</reference>
<name>A0A8W8KIP4_MAGGI</name>
<evidence type="ECO:0000313" key="3">
    <source>
        <dbReference type="Proteomes" id="UP000005408"/>
    </source>
</evidence>
<proteinExistence type="predicted"/>
<dbReference type="AlphaFoldDB" id="A0A8W8KIP4"/>
<protein>
    <submittedName>
        <fullName evidence="2">Uncharacterized protein</fullName>
    </submittedName>
</protein>
<accession>A0A8W8KIP4</accession>
<dbReference type="Proteomes" id="UP000005408">
    <property type="component" value="Unassembled WGS sequence"/>
</dbReference>
<feature type="compositionally biased region" description="Basic and acidic residues" evidence="1">
    <location>
        <begin position="168"/>
        <end position="211"/>
    </location>
</feature>
<evidence type="ECO:0000313" key="2">
    <source>
        <dbReference type="EnsemblMetazoa" id="G24079.1:cds"/>
    </source>
</evidence>
<dbReference type="EnsemblMetazoa" id="G24079.1">
    <property type="protein sequence ID" value="G24079.1:cds"/>
    <property type="gene ID" value="G24079"/>
</dbReference>
<evidence type="ECO:0000256" key="1">
    <source>
        <dbReference type="SAM" id="MobiDB-lite"/>
    </source>
</evidence>